<protein>
    <submittedName>
        <fullName evidence="1">Uncharacterized protein</fullName>
    </submittedName>
</protein>
<dbReference type="Proteomes" id="UP000637061">
    <property type="component" value="Unassembled WGS sequence"/>
</dbReference>
<evidence type="ECO:0000313" key="1">
    <source>
        <dbReference type="EMBL" id="MBI6885840.1"/>
    </source>
</evidence>
<gene>
    <name evidence="1" type="ORF">JEU22_18185</name>
</gene>
<proteinExistence type="predicted"/>
<dbReference type="AlphaFoldDB" id="A0A8I1EFQ5"/>
<reference evidence="1" key="1">
    <citation type="submission" date="2020-12" db="EMBL/GenBank/DDBJ databases">
        <title>Enhanced detection system for hospital associated transmission using whole genome sequencing surveillance.</title>
        <authorList>
            <person name="Harrison L.H."/>
            <person name="Van Tyne D."/>
            <person name="Marsh J.W."/>
            <person name="Griffith M.P."/>
            <person name="Snyder D.J."/>
            <person name="Cooper V.S."/>
            <person name="Mustapha M."/>
        </authorList>
    </citation>
    <scope>NUCLEOTIDE SEQUENCE</scope>
    <source>
        <strain evidence="1">PSB00042</strain>
    </source>
</reference>
<comment type="caution">
    <text evidence="1">The sequence shown here is derived from an EMBL/GenBank/DDBJ whole genome shotgun (WGS) entry which is preliminary data.</text>
</comment>
<dbReference type="RefSeq" id="WP_198747767.1">
    <property type="nucleotide sequence ID" value="NZ_JAEHTE010000023.1"/>
</dbReference>
<organism evidence="1 2">
    <name type="scientific">Pseudomonas putida</name>
    <name type="common">Arthrobacter siderocapsulatus</name>
    <dbReference type="NCBI Taxonomy" id="303"/>
    <lineage>
        <taxon>Bacteria</taxon>
        <taxon>Pseudomonadati</taxon>
        <taxon>Pseudomonadota</taxon>
        <taxon>Gammaproteobacteria</taxon>
        <taxon>Pseudomonadales</taxon>
        <taxon>Pseudomonadaceae</taxon>
        <taxon>Pseudomonas</taxon>
    </lineage>
</organism>
<accession>A0A8I1EFQ5</accession>
<sequence>MTDRQKAMLFLENSVKSAFSKGLKAKIGEFDYVFLERGVEVEVGEHIMKTTESGIFQKSPVYRRNEATGQMELTRHTLLHYGHVDQLAGILDHLCRDMSVHEIEMTMVDVTGSSVLTQASRRRDQDKSDILSL</sequence>
<name>A0A8I1EFQ5_PSEPU</name>
<dbReference type="EMBL" id="JAEHTE010000023">
    <property type="protein sequence ID" value="MBI6885840.1"/>
    <property type="molecule type" value="Genomic_DNA"/>
</dbReference>
<evidence type="ECO:0000313" key="2">
    <source>
        <dbReference type="Proteomes" id="UP000637061"/>
    </source>
</evidence>